<dbReference type="GO" id="GO:0005886">
    <property type="term" value="C:plasma membrane"/>
    <property type="evidence" value="ECO:0007669"/>
    <property type="project" value="TreeGrafter"/>
</dbReference>
<evidence type="ECO:0000313" key="12">
    <source>
        <dbReference type="Proteomes" id="UP001233271"/>
    </source>
</evidence>
<dbReference type="Proteomes" id="UP001233271">
    <property type="component" value="Chromosome 3"/>
</dbReference>
<comment type="similarity">
    <text evidence="2">Belongs to the G-protein coupled receptor 4 family.</text>
</comment>
<dbReference type="GO" id="GO:0004932">
    <property type="term" value="F:mating-type factor pheromone receptor activity"/>
    <property type="evidence" value="ECO:0007669"/>
    <property type="project" value="InterPro"/>
</dbReference>
<keyword evidence="3" id="KW-0589">Pheromone response</keyword>
<keyword evidence="7 10" id="KW-0472">Membrane</keyword>
<evidence type="ECO:0000256" key="9">
    <source>
        <dbReference type="ARBA" id="ARBA00023224"/>
    </source>
</evidence>
<accession>A0AA48L2E7</accession>
<dbReference type="Pfam" id="PF02076">
    <property type="entry name" value="STE3"/>
    <property type="match status" value="1"/>
</dbReference>
<comment type="subcellular location">
    <subcellularLocation>
        <location evidence="1">Membrane</location>
        <topology evidence="1">Multi-pass membrane protein</topology>
    </subcellularLocation>
</comment>
<dbReference type="KEGG" id="ccac:CcaHIS019_0307820"/>
<evidence type="ECO:0000256" key="5">
    <source>
        <dbReference type="ARBA" id="ARBA00022989"/>
    </source>
</evidence>
<evidence type="ECO:0000256" key="1">
    <source>
        <dbReference type="ARBA" id="ARBA00004141"/>
    </source>
</evidence>
<dbReference type="GO" id="GO:0000750">
    <property type="term" value="P:pheromone-dependent signal transduction involved in conjugation with cellular fusion"/>
    <property type="evidence" value="ECO:0007669"/>
    <property type="project" value="TreeGrafter"/>
</dbReference>
<sequence length="163" mass="17946">MPRSSFSLSIHWFFVRRAQFRSILSGSGLTTGVYLRLLGLAVTDSILLMFATVFNILFLLVGHPGELQPTASWDRTHSNFGLVSQFPEEFFNGATTLDVPFYLSVLYAMSVFAFFSFGEDAVGQYLNVWRFVKRVVNEDSGNPDAGIHNCDSHGACVGGGTSC</sequence>
<feature type="transmembrane region" description="Helical" evidence="10">
    <location>
        <begin position="46"/>
        <end position="65"/>
    </location>
</feature>
<evidence type="ECO:0000256" key="8">
    <source>
        <dbReference type="ARBA" id="ARBA00023170"/>
    </source>
</evidence>
<keyword evidence="8" id="KW-0675">Receptor</keyword>
<evidence type="ECO:0000256" key="7">
    <source>
        <dbReference type="ARBA" id="ARBA00023136"/>
    </source>
</evidence>
<evidence type="ECO:0000256" key="6">
    <source>
        <dbReference type="ARBA" id="ARBA00023040"/>
    </source>
</evidence>
<evidence type="ECO:0000256" key="4">
    <source>
        <dbReference type="ARBA" id="ARBA00022692"/>
    </source>
</evidence>
<dbReference type="EMBL" id="AP028214">
    <property type="protein sequence ID" value="BEI90712.1"/>
    <property type="molecule type" value="Genomic_DNA"/>
</dbReference>
<keyword evidence="5 10" id="KW-1133">Transmembrane helix</keyword>
<feature type="transmembrane region" description="Helical" evidence="10">
    <location>
        <begin position="99"/>
        <end position="117"/>
    </location>
</feature>
<evidence type="ECO:0000256" key="3">
    <source>
        <dbReference type="ARBA" id="ARBA00022507"/>
    </source>
</evidence>
<dbReference type="PANTHER" id="PTHR28097">
    <property type="entry name" value="PHEROMONE A FACTOR RECEPTOR"/>
    <property type="match status" value="1"/>
</dbReference>
<gene>
    <name evidence="11" type="ORF">CcaverHIS019_0307820</name>
</gene>
<keyword evidence="6" id="KW-0297">G-protein coupled receptor</keyword>
<proteinExistence type="inferred from homology"/>
<evidence type="ECO:0000313" key="11">
    <source>
        <dbReference type="EMBL" id="BEI90712.1"/>
    </source>
</evidence>
<dbReference type="GeneID" id="85494582"/>
<evidence type="ECO:0000256" key="2">
    <source>
        <dbReference type="ARBA" id="ARBA00011085"/>
    </source>
</evidence>
<dbReference type="AlphaFoldDB" id="A0AA48L2E7"/>
<keyword evidence="9" id="KW-0807">Transducer</keyword>
<protein>
    <submittedName>
        <fullName evidence="11">Uncharacterized protein</fullName>
    </submittedName>
</protein>
<keyword evidence="4 10" id="KW-0812">Transmembrane</keyword>
<name>A0AA48L2E7_9TREE</name>
<dbReference type="PANTHER" id="PTHR28097:SF1">
    <property type="entry name" value="PHEROMONE A FACTOR RECEPTOR"/>
    <property type="match status" value="1"/>
</dbReference>
<keyword evidence="12" id="KW-1185">Reference proteome</keyword>
<reference evidence="11" key="1">
    <citation type="journal article" date="2023" name="BMC Genomics">
        <title>Chromosome-level genome assemblies of Cutaneotrichosporon spp. (Trichosporonales, Basidiomycota) reveal imbalanced evolution between nucleotide sequences and chromosome synteny.</title>
        <authorList>
            <person name="Kobayashi Y."/>
            <person name="Kayamori A."/>
            <person name="Aoki K."/>
            <person name="Shiwa Y."/>
            <person name="Matsutani M."/>
            <person name="Fujita N."/>
            <person name="Sugita T."/>
            <person name="Iwasaki W."/>
            <person name="Tanaka N."/>
            <person name="Takashima M."/>
        </authorList>
    </citation>
    <scope>NUCLEOTIDE SEQUENCE</scope>
    <source>
        <strain evidence="11">HIS019</strain>
    </source>
</reference>
<dbReference type="InterPro" id="IPR001499">
    <property type="entry name" value="GPCR_STE3"/>
</dbReference>
<organism evidence="11 12">
    <name type="scientific">Cutaneotrichosporon cavernicola</name>
    <dbReference type="NCBI Taxonomy" id="279322"/>
    <lineage>
        <taxon>Eukaryota</taxon>
        <taxon>Fungi</taxon>
        <taxon>Dikarya</taxon>
        <taxon>Basidiomycota</taxon>
        <taxon>Agaricomycotina</taxon>
        <taxon>Tremellomycetes</taxon>
        <taxon>Trichosporonales</taxon>
        <taxon>Trichosporonaceae</taxon>
        <taxon>Cutaneotrichosporon</taxon>
    </lineage>
</organism>
<evidence type="ECO:0000256" key="10">
    <source>
        <dbReference type="SAM" id="Phobius"/>
    </source>
</evidence>
<dbReference type="RefSeq" id="XP_060455977.1">
    <property type="nucleotide sequence ID" value="XM_060599266.1"/>
</dbReference>